<gene>
    <name evidence="1" type="ORF">BXY58_0130</name>
</gene>
<accession>A0A420DCI3</accession>
<comment type="caution">
    <text evidence="1">The sequence shown here is derived from an EMBL/GenBank/DDBJ whole genome shotgun (WGS) entry which is preliminary data.</text>
</comment>
<organism evidence="1 2">
    <name type="scientific">Epilithonimonas arachidiradicis</name>
    <dbReference type="NCBI Taxonomy" id="1617282"/>
    <lineage>
        <taxon>Bacteria</taxon>
        <taxon>Pseudomonadati</taxon>
        <taxon>Bacteroidota</taxon>
        <taxon>Flavobacteriia</taxon>
        <taxon>Flavobacteriales</taxon>
        <taxon>Weeksellaceae</taxon>
        <taxon>Chryseobacterium group</taxon>
        <taxon>Epilithonimonas</taxon>
    </lineage>
</organism>
<dbReference type="AlphaFoldDB" id="A0A420DCI3"/>
<name>A0A420DCI3_9FLAO</name>
<protein>
    <submittedName>
        <fullName evidence="1">Uncharacterized protein</fullName>
    </submittedName>
</protein>
<dbReference type="Proteomes" id="UP000285906">
    <property type="component" value="Unassembled WGS sequence"/>
</dbReference>
<sequence>MKSFIFSFFLLSMWGSSQIIVPKDFMKIPDSLFYKEQLYKNIIPNKQYNYWCKSPRTLDRVIPSFCFVKL</sequence>
<evidence type="ECO:0000313" key="2">
    <source>
        <dbReference type="Proteomes" id="UP000285906"/>
    </source>
</evidence>
<dbReference type="EMBL" id="RAQH01000001">
    <property type="protein sequence ID" value="RKE89561.1"/>
    <property type="molecule type" value="Genomic_DNA"/>
</dbReference>
<reference evidence="1 2" key="1">
    <citation type="submission" date="2018-09" db="EMBL/GenBank/DDBJ databases">
        <title>Genomic Encyclopedia of Archaeal and Bacterial Type Strains, Phase II (KMG-II): from individual species to whole genera.</title>
        <authorList>
            <person name="Goeker M."/>
        </authorList>
    </citation>
    <scope>NUCLEOTIDE SEQUENCE [LARGE SCALE GENOMIC DNA]</scope>
    <source>
        <strain evidence="1 2">DSM 27620</strain>
    </source>
</reference>
<evidence type="ECO:0000313" key="1">
    <source>
        <dbReference type="EMBL" id="RKE89561.1"/>
    </source>
</evidence>
<proteinExistence type="predicted"/>